<dbReference type="InterPro" id="IPR000835">
    <property type="entry name" value="HTH_MarR-typ"/>
</dbReference>
<evidence type="ECO:0000313" key="4">
    <source>
        <dbReference type="Proteomes" id="UP000050454"/>
    </source>
</evidence>
<dbReference type="PANTHER" id="PTHR18964">
    <property type="entry name" value="ROK (REPRESSOR, ORF, KINASE) FAMILY"/>
    <property type="match status" value="1"/>
</dbReference>
<dbReference type="EMBL" id="LGTQ01000013">
    <property type="protein sequence ID" value="KPM46959.1"/>
    <property type="molecule type" value="Genomic_DNA"/>
</dbReference>
<dbReference type="SUPFAM" id="SSF53067">
    <property type="entry name" value="Actin-like ATPase domain"/>
    <property type="match status" value="1"/>
</dbReference>
<proteinExistence type="inferred from homology"/>
<dbReference type="AlphaFoldDB" id="A0A0P7C4T9"/>
<gene>
    <name evidence="3" type="ORF">AFM12_17155</name>
</gene>
<dbReference type="InterPro" id="IPR043129">
    <property type="entry name" value="ATPase_NBD"/>
</dbReference>
<feature type="domain" description="HTH marR-type" evidence="2">
    <location>
        <begin position="24"/>
        <end position="65"/>
    </location>
</feature>
<evidence type="ECO:0000256" key="1">
    <source>
        <dbReference type="ARBA" id="ARBA00006479"/>
    </source>
</evidence>
<dbReference type="Pfam" id="PF01047">
    <property type="entry name" value="MarR"/>
    <property type="match status" value="1"/>
</dbReference>
<dbReference type="PANTHER" id="PTHR18964:SF149">
    <property type="entry name" value="BIFUNCTIONAL UDP-N-ACETYLGLUCOSAMINE 2-EPIMERASE_N-ACETYLMANNOSAMINE KINASE"/>
    <property type="match status" value="1"/>
</dbReference>
<dbReference type="PATRIC" id="fig|1605367.3.peg.865"/>
<protein>
    <recommendedName>
        <fullName evidence="2">HTH marR-type domain-containing protein</fullName>
    </recommendedName>
</protein>
<evidence type="ECO:0000313" key="3">
    <source>
        <dbReference type="EMBL" id="KPM46959.1"/>
    </source>
</evidence>
<dbReference type="InterPro" id="IPR036390">
    <property type="entry name" value="WH_DNA-bd_sf"/>
</dbReference>
<dbReference type="Gene3D" id="3.30.420.40">
    <property type="match status" value="2"/>
</dbReference>
<dbReference type="GO" id="GO:0003700">
    <property type="term" value="F:DNA-binding transcription factor activity"/>
    <property type="evidence" value="ECO:0007669"/>
    <property type="project" value="InterPro"/>
</dbReference>
<organism evidence="3 4">
    <name type="scientific">Jiulongibacter sediminis</name>
    <dbReference type="NCBI Taxonomy" id="1605367"/>
    <lineage>
        <taxon>Bacteria</taxon>
        <taxon>Pseudomonadati</taxon>
        <taxon>Bacteroidota</taxon>
        <taxon>Cytophagia</taxon>
        <taxon>Cytophagales</taxon>
        <taxon>Leadbetterellaceae</taxon>
        <taxon>Jiulongibacter</taxon>
    </lineage>
</organism>
<dbReference type="InterPro" id="IPR000600">
    <property type="entry name" value="ROK"/>
</dbReference>
<evidence type="ECO:0000259" key="2">
    <source>
        <dbReference type="Pfam" id="PF01047"/>
    </source>
</evidence>
<reference evidence="3 4" key="1">
    <citation type="submission" date="2015-07" db="EMBL/GenBank/DDBJ databases">
        <title>The draft genome sequence of Leadbetterella sp. JN14-9.</title>
        <authorList>
            <person name="Liu Y."/>
            <person name="Du J."/>
            <person name="Shao Z."/>
        </authorList>
    </citation>
    <scope>NUCLEOTIDE SEQUENCE [LARGE SCALE GENOMIC DNA]</scope>
    <source>
        <strain evidence="3 4">JN14-9</strain>
    </source>
</reference>
<dbReference type="OrthoDB" id="9810372at2"/>
<sequence>MPSDPLFDSQESLVDRKKILSYTRILNHLFEHGSNSIAKLAKEIHTSVPSVTAMLDELKQHEWVREKGASKTKSGRRPVNYGINGSKKVALVLDINLYETNFIFINLNNEIITKTSFEIDLEKETYLKEIIREVDQLLKINDQPWAIGISAPGLIETESGLNYTHQNLNKENKSLALVLEEKYKLHVFNINDTRASLLGEHHYGLARNKKNVLLVNLDWGVGLGILHNGQIVEGAAGFAGELGHVQVYPDGELCACGKIGCLETVASASTIVRKAKAGLKEGKATSLNQENKDLFLSDVIAAAINGDEFSIDIIYEVGRELGKGLAMAVHLFNPETIIIDGILKNAGDLIVSTVKQSINKYCLVPFKQNLDVIISPLGDDAKVYGTKSFVFKKMMEYYAN</sequence>
<dbReference type="RefSeq" id="WP_055150840.1">
    <property type="nucleotide sequence ID" value="NZ_JXSZ01000013.1"/>
</dbReference>
<dbReference type="Pfam" id="PF00480">
    <property type="entry name" value="ROK"/>
    <property type="match status" value="1"/>
</dbReference>
<name>A0A0P7C4T9_9BACT</name>
<comment type="caution">
    <text evidence="3">The sequence shown here is derived from an EMBL/GenBank/DDBJ whole genome shotgun (WGS) entry which is preliminary data.</text>
</comment>
<dbReference type="SUPFAM" id="SSF46785">
    <property type="entry name" value="Winged helix' DNA-binding domain"/>
    <property type="match status" value="1"/>
</dbReference>
<accession>A0A0P7C4T9</accession>
<dbReference type="InterPro" id="IPR036388">
    <property type="entry name" value="WH-like_DNA-bd_sf"/>
</dbReference>
<dbReference type="PROSITE" id="PS01125">
    <property type="entry name" value="ROK"/>
    <property type="match status" value="1"/>
</dbReference>
<dbReference type="Proteomes" id="UP000050454">
    <property type="component" value="Unassembled WGS sequence"/>
</dbReference>
<dbReference type="InterPro" id="IPR049874">
    <property type="entry name" value="ROK_cs"/>
</dbReference>
<dbReference type="STRING" id="1605367.AFM12_17155"/>
<comment type="similarity">
    <text evidence="1">Belongs to the ROK (NagC/XylR) family.</text>
</comment>
<keyword evidence="4" id="KW-1185">Reference proteome</keyword>
<dbReference type="Gene3D" id="1.10.10.10">
    <property type="entry name" value="Winged helix-like DNA-binding domain superfamily/Winged helix DNA-binding domain"/>
    <property type="match status" value="1"/>
</dbReference>